<accession>F6DL42</accession>
<protein>
    <submittedName>
        <fullName evidence="1">Uncharacterized protein</fullName>
    </submittedName>
</protein>
<dbReference type="Proteomes" id="UP000009234">
    <property type="component" value="Chromosome"/>
</dbReference>
<dbReference type="AlphaFoldDB" id="F6DL42"/>
<proteinExistence type="predicted"/>
<dbReference type="EMBL" id="CP002780">
    <property type="protein sequence ID" value="AEG58351.1"/>
    <property type="molecule type" value="Genomic_DNA"/>
</dbReference>
<reference evidence="2" key="1">
    <citation type="submission" date="2011-05" db="EMBL/GenBank/DDBJ databases">
        <title>Complete sequence of Desulfotomaculum ruminis DSM 2154.</title>
        <authorList>
            <person name="Lucas S."/>
            <person name="Copeland A."/>
            <person name="Lapidus A."/>
            <person name="Cheng J.-F."/>
            <person name="Goodwin L."/>
            <person name="Pitluck S."/>
            <person name="Lu M."/>
            <person name="Detter J.C."/>
            <person name="Han C."/>
            <person name="Tapia R."/>
            <person name="Land M."/>
            <person name="Hauser L."/>
            <person name="Kyrpides N."/>
            <person name="Ivanova N."/>
            <person name="Mikhailova N."/>
            <person name="Pagani I."/>
            <person name="Stams A.J.M."/>
            <person name="Plugge C.M."/>
            <person name="Muyzer G."/>
            <person name="Kuever J."/>
            <person name="Parshina S.N."/>
            <person name="Ivanova A.E."/>
            <person name="Nazina T.N."/>
            <person name="Brambilla E."/>
            <person name="Spring S."/>
            <person name="Klenk H.-P."/>
            <person name="Woyke T."/>
        </authorList>
    </citation>
    <scope>NUCLEOTIDE SEQUENCE [LARGE SCALE GENOMIC DNA]</scope>
    <source>
        <strain evidence="2">ATCC 23193 / DSM 2154 / NCIB 8452 / DL</strain>
    </source>
</reference>
<gene>
    <name evidence="1" type="ordered locus">Desru_0048</name>
</gene>
<dbReference type="HOGENOM" id="CLU_3342926_0_0_9"/>
<name>F6DL42_DESRL</name>
<reference evidence="1 2" key="2">
    <citation type="journal article" date="2012" name="Stand. Genomic Sci.">
        <title>Complete genome sequence of the sulfate-reducing firmicute Desulfotomaculum ruminis type strain (DL(T)).</title>
        <authorList>
            <person name="Spring S."/>
            <person name="Visser M."/>
            <person name="Lu M."/>
            <person name="Copeland A."/>
            <person name="Lapidus A."/>
            <person name="Lucas S."/>
            <person name="Cheng J.F."/>
            <person name="Han C."/>
            <person name="Tapia R."/>
            <person name="Goodwin L.A."/>
            <person name="Pitluck S."/>
            <person name="Ivanova N."/>
            <person name="Land M."/>
            <person name="Hauser L."/>
            <person name="Larimer F."/>
            <person name="Rohde M."/>
            <person name="Goker M."/>
            <person name="Detter J.C."/>
            <person name="Kyrpides N.C."/>
            <person name="Woyke T."/>
            <person name="Schaap P.J."/>
            <person name="Plugge C.M."/>
            <person name="Muyzer G."/>
            <person name="Kuever J."/>
            <person name="Pereira I.A."/>
            <person name="Parshina S.N."/>
            <person name="Bernier-Latmani R."/>
            <person name="Stams A.J."/>
            <person name="Klenk H.P."/>
        </authorList>
    </citation>
    <scope>NUCLEOTIDE SEQUENCE [LARGE SCALE GENOMIC DNA]</scope>
    <source>
        <strain evidence="2">ATCC 23193 / DSM 2154 / NCIB 8452 / DL</strain>
    </source>
</reference>
<keyword evidence="2" id="KW-1185">Reference proteome</keyword>
<dbReference type="KEGG" id="dru:Desru_0048"/>
<evidence type="ECO:0000313" key="1">
    <source>
        <dbReference type="EMBL" id="AEG58351.1"/>
    </source>
</evidence>
<sequence>MITEILRYESKEKIIFLKDFLSTLEDKIGDFEERNSK</sequence>
<evidence type="ECO:0000313" key="2">
    <source>
        <dbReference type="Proteomes" id="UP000009234"/>
    </source>
</evidence>
<dbReference type="STRING" id="696281.Desru_0048"/>
<organism evidence="1 2">
    <name type="scientific">Desulforamulus ruminis (strain ATCC 23193 / DSM 2154 / NCIMB 8452 / DL)</name>
    <name type="common">Desulfotomaculum ruminis</name>
    <dbReference type="NCBI Taxonomy" id="696281"/>
    <lineage>
        <taxon>Bacteria</taxon>
        <taxon>Bacillati</taxon>
        <taxon>Bacillota</taxon>
        <taxon>Clostridia</taxon>
        <taxon>Eubacteriales</taxon>
        <taxon>Peptococcaceae</taxon>
        <taxon>Desulforamulus</taxon>
    </lineage>
</organism>